<dbReference type="RefSeq" id="WP_160772206.1">
    <property type="nucleotide sequence ID" value="NZ_WTYV01000004.1"/>
</dbReference>
<reference evidence="2 3" key="1">
    <citation type="submission" date="2019-12" db="EMBL/GenBank/DDBJ databases">
        <title>Genomic-based taxomic classification of the family Erythrobacteraceae.</title>
        <authorList>
            <person name="Xu L."/>
        </authorList>
    </citation>
    <scope>NUCLEOTIDE SEQUENCE [LARGE SCALE GENOMIC DNA]</scope>
    <source>
        <strain evidence="2 3">M0322</strain>
    </source>
</reference>
<evidence type="ECO:0000313" key="2">
    <source>
        <dbReference type="EMBL" id="MXO72288.1"/>
    </source>
</evidence>
<dbReference type="AlphaFoldDB" id="A0A844YZ08"/>
<organism evidence="2 3">
    <name type="scientific">Alteraurantiacibacter buctensis</name>
    <dbReference type="NCBI Taxonomy" id="1503981"/>
    <lineage>
        <taxon>Bacteria</taxon>
        <taxon>Pseudomonadati</taxon>
        <taxon>Pseudomonadota</taxon>
        <taxon>Alphaproteobacteria</taxon>
        <taxon>Sphingomonadales</taxon>
        <taxon>Erythrobacteraceae</taxon>
        <taxon>Alteraurantiacibacter</taxon>
    </lineage>
</organism>
<dbReference type="Proteomes" id="UP000466966">
    <property type="component" value="Unassembled WGS sequence"/>
</dbReference>
<evidence type="ECO:0000313" key="3">
    <source>
        <dbReference type="Proteomes" id="UP000466966"/>
    </source>
</evidence>
<keyword evidence="3" id="KW-1185">Reference proteome</keyword>
<evidence type="ECO:0000256" key="1">
    <source>
        <dbReference type="SAM" id="SignalP"/>
    </source>
</evidence>
<comment type="caution">
    <text evidence="2">The sequence shown here is derived from an EMBL/GenBank/DDBJ whole genome shotgun (WGS) entry which is preliminary data.</text>
</comment>
<proteinExistence type="predicted"/>
<feature type="chain" id="PRO_5033037548" evidence="1">
    <location>
        <begin position="23"/>
        <end position="246"/>
    </location>
</feature>
<gene>
    <name evidence="2" type="ORF">GRI99_11685</name>
</gene>
<name>A0A844YZ08_9SPHN</name>
<keyword evidence="1" id="KW-0732">Signal</keyword>
<feature type="signal peptide" evidence="1">
    <location>
        <begin position="1"/>
        <end position="22"/>
    </location>
</feature>
<sequence>MIRPASLALVAFLGSIAGSAQAQNTQNVYRPTGTRIISQTEQADLQDGRRLLKLVGACVVGRFPAEAVALLRTGNPEAVAYAEAGVRDQDTQSPIALAQCLHEALNGTQVTMTMRIPERNLRLTLAEAAYLRRHSAPLGLSADSPVVLAGRPVLIGSTPEQSTAMGQFADCLVFHAPAEADALLRGPTGGDSERDNARALAPAIGQCLAEGQEVNFTPAILREYAADGLWARSEAMQAAQPSEETE</sequence>
<accession>A0A844YZ08</accession>
<dbReference type="EMBL" id="WTYV01000004">
    <property type="protein sequence ID" value="MXO72288.1"/>
    <property type="molecule type" value="Genomic_DNA"/>
</dbReference>
<dbReference type="OrthoDB" id="7428252at2"/>
<protein>
    <submittedName>
        <fullName evidence="2">Uncharacterized protein</fullName>
    </submittedName>
</protein>